<comment type="caution">
    <text evidence="1">The sequence shown here is derived from an EMBL/GenBank/DDBJ whole genome shotgun (WGS) entry which is preliminary data.</text>
</comment>
<reference evidence="1" key="1">
    <citation type="submission" date="2022-01" db="EMBL/GenBank/DDBJ databases">
        <authorList>
            <person name="Lagorce A."/>
        </authorList>
    </citation>
    <scope>NUCLEOTIDE SEQUENCE</scope>
    <source>
        <strain evidence="1">Th15_F1_A12</strain>
    </source>
</reference>
<accession>A0AAU9QM62</accession>
<evidence type="ECO:0000313" key="2">
    <source>
        <dbReference type="Proteomes" id="UP001295462"/>
    </source>
</evidence>
<name>A0AAU9QM62_9VIBR</name>
<dbReference type="AlphaFoldDB" id="A0AAU9QM62"/>
<dbReference type="EMBL" id="CAKMUD010000079">
    <property type="protein sequence ID" value="CAH1592937.1"/>
    <property type="molecule type" value="Genomic_DNA"/>
</dbReference>
<evidence type="ECO:0000313" key="1">
    <source>
        <dbReference type="EMBL" id="CAH1592937.1"/>
    </source>
</evidence>
<dbReference type="Proteomes" id="UP001295462">
    <property type="component" value="Unassembled WGS sequence"/>
</dbReference>
<proteinExistence type="predicted"/>
<organism evidence="1 2">
    <name type="scientific">Vibrio jasicida</name>
    <dbReference type="NCBI Taxonomy" id="766224"/>
    <lineage>
        <taxon>Bacteria</taxon>
        <taxon>Pseudomonadati</taxon>
        <taxon>Pseudomonadota</taxon>
        <taxon>Gammaproteobacteria</taxon>
        <taxon>Vibrionales</taxon>
        <taxon>Vibrionaceae</taxon>
        <taxon>Vibrio</taxon>
    </lineage>
</organism>
<gene>
    <name evidence="1" type="ORF">THF1A12_260014</name>
</gene>
<protein>
    <submittedName>
        <fullName evidence="1">Uncharacterized protein</fullName>
    </submittedName>
</protein>
<sequence>MNKPINVMATKNQTDITRPIGECTHSLLVYDLNCGDTNTKKPSI</sequence>